<feature type="compositionally biased region" description="Pro residues" evidence="1">
    <location>
        <begin position="14"/>
        <end position="24"/>
    </location>
</feature>
<feature type="region of interest" description="Disordered" evidence="1">
    <location>
        <begin position="357"/>
        <end position="384"/>
    </location>
</feature>
<feature type="compositionally biased region" description="Polar residues" evidence="1">
    <location>
        <begin position="1"/>
        <end position="11"/>
    </location>
</feature>
<organism evidence="2 3">
    <name type="scientific">Ustilago trichophora</name>
    <dbReference type="NCBI Taxonomy" id="86804"/>
    <lineage>
        <taxon>Eukaryota</taxon>
        <taxon>Fungi</taxon>
        <taxon>Dikarya</taxon>
        <taxon>Basidiomycota</taxon>
        <taxon>Ustilaginomycotina</taxon>
        <taxon>Ustilaginomycetes</taxon>
        <taxon>Ustilaginales</taxon>
        <taxon>Ustilaginaceae</taxon>
        <taxon>Ustilago</taxon>
    </lineage>
</organism>
<feature type="region of interest" description="Disordered" evidence="1">
    <location>
        <begin position="1"/>
        <end position="29"/>
    </location>
</feature>
<dbReference type="Proteomes" id="UP000324022">
    <property type="component" value="Unassembled WGS sequence"/>
</dbReference>
<proteinExistence type="predicted"/>
<dbReference type="EMBL" id="OOIN01000008">
    <property type="protein sequence ID" value="SPO24941.1"/>
    <property type="molecule type" value="Genomic_DNA"/>
</dbReference>
<evidence type="ECO:0000313" key="2">
    <source>
        <dbReference type="EMBL" id="SPO24941.1"/>
    </source>
</evidence>
<protein>
    <submittedName>
        <fullName evidence="2">Uncharacterized protein</fullName>
    </submittedName>
</protein>
<evidence type="ECO:0000313" key="3">
    <source>
        <dbReference type="Proteomes" id="UP000324022"/>
    </source>
</evidence>
<keyword evidence="3" id="KW-1185">Reference proteome</keyword>
<gene>
    <name evidence="2" type="ORF">UTRI_01446_B</name>
</gene>
<evidence type="ECO:0000256" key="1">
    <source>
        <dbReference type="SAM" id="MobiDB-lite"/>
    </source>
</evidence>
<sequence>MKPFQKQATNQSSVPPPPPPPTPSSIPFLTVEPSLASLPQQSSTSALGRFNFLRPRANTIESQWSYDSLDSLDTRASLQAILDGVRGGRLEVMHQVPQAFFESQSTLDSLYPFVSESVLGGGEDEVMEPEAKVGGGFARARCAFFASLMAVVDRINPFSKKEDSVTLDDSESEFVSFDVLLAARAAANATAAKASDSGKGKGKGKSRDTTTVTATTTTTTTTATTVVPPIVIIDTDYANEILRLRGRGPRAIGYPRHEWTPSLHMADPILLHTPRFARSDIRPPPYCPCTGSYCFCYVTNIYPRRTFVDPREQAAAMAPWRAMKIKPRFETRSPLYNVFPSVTGGLNSLGAEVEAQSQVAGPSIQHQQQQGQGERRRNGDTKESPEIITQFFKHIIDEDEDQDEVEAELRAMVKQGSRSRKIMFWF</sequence>
<accession>A0A5C3E621</accession>
<feature type="compositionally biased region" description="Basic and acidic residues" evidence="1">
    <location>
        <begin position="373"/>
        <end position="384"/>
    </location>
</feature>
<reference evidence="2 3" key="1">
    <citation type="submission" date="2018-03" db="EMBL/GenBank/DDBJ databases">
        <authorList>
            <person name="Guldener U."/>
        </authorList>
    </citation>
    <scope>NUCLEOTIDE SEQUENCE [LARGE SCALE GENOMIC DNA]</scope>
    <source>
        <strain evidence="2 3">NBRC100155</strain>
    </source>
</reference>
<dbReference type="AlphaFoldDB" id="A0A5C3E621"/>
<name>A0A5C3E621_9BASI</name>
<feature type="region of interest" description="Disordered" evidence="1">
    <location>
        <begin position="192"/>
        <end position="213"/>
    </location>
</feature>